<sequence>MSSSVRIFAREESGIVHVKIIIPHPNESGSRKDEQGNLVAAHFIKEGAAFLNGNPLFDIQLGPSVSRDPFLQFRFSGKKGDIVKVSFIDNKDEHFVADTVVQ</sequence>
<dbReference type="InterPro" id="IPR014880">
    <property type="entry name" value="SoxZ_dom"/>
</dbReference>
<dbReference type="HOGENOM" id="CLU_172621_1_0_10"/>
<dbReference type="AlphaFoldDB" id="B4SAA3"/>
<evidence type="ECO:0000313" key="3">
    <source>
        <dbReference type="Proteomes" id="UP000002724"/>
    </source>
</evidence>
<proteinExistence type="predicted"/>
<dbReference type="InterPro" id="IPR014756">
    <property type="entry name" value="Ig_E-set"/>
</dbReference>
<dbReference type="InterPro" id="IPR030995">
    <property type="entry name" value="SoxZ"/>
</dbReference>
<dbReference type="KEGG" id="pph:Ppha_0010"/>
<dbReference type="InterPro" id="IPR013783">
    <property type="entry name" value="Ig-like_fold"/>
</dbReference>
<dbReference type="Proteomes" id="UP000002724">
    <property type="component" value="Chromosome"/>
</dbReference>
<dbReference type="EMBL" id="CP001110">
    <property type="protein sequence ID" value="ACF42369.1"/>
    <property type="molecule type" value="Genomic_DNA"/>
</dbReference>
<reference evidence="2 3" key="1">
    <citation type="submission" date="2008-06" db="EMBL/GenBank/DDBJ databases">
        <title>Complete sequence of Pelodictyon phaeoclathratiforme BU-1.</title>
        <authorList>
            <consortium name="US DOE Joint Genome Institute"/>
            <person name="Lucas S."/>
            <person name="Copeland A."/>
            <person name="Lapidus A."/>
            <person name="Glavina del Rio T."/>
            <person name="Dalin E."/>
            <person name="Tice H."/>
            <person name="Bruce D."/>
            <person name="Goodwin L."/>
            <person name="Pitluck S."/>
            <person name="Schmutz J."/>
            <person name="Larimer F."/>
            <person name="Land M."/>
            <person name="Hauser L."/>
            <person name="Kyrpides N."/>
            <person name="Mikhailova N."/>
            <person name="Liu Z."/>
            <person name="Li T."/>
            <person name="Zhao F."/>
            <person name="Overmann J."/>
            <person name="Bryant D.A."/>
            <person name="Richardson P."/>
        </authorList>
    </citation>
    <scope>NUCLEOTIDE SEQUENCE [LARGE SCALE GENOMIC DNA]</scope>
    <source>
        <strain evidence="3">DSM 5477 / BU-1</strain>
    </source>
</reference>
<dbReference type="RefSeq" id="WP_012506867.1">
    <property type="nucleotide sequence ID" value="NC_011060.1"/>
</dbReference>
<dbReference type="Gene3D" id="2.60.40.10">
    <property type="entry name" value="Immunoglobulins"/>
    <property type="match status" value="1"/>
</dbReference>
<evidence type="ECO:0000313" key="2">
    <source>
        <dbReference type="EMBL" id="ACF42369.1"/>
    </source>
</evidence>
<name>B4SAA3_PELPB</name>
<evidence type="ECO:0000259" key="1">
    <source>
        <dbReference type="Pfam" id="PF08770"/>
    </source>
</evidence>
<accession>B4SAA3</accession>
<dbReference type="Pfam" id="PF08770">
    <property type="entry name" value="SoxZ"/>
    <property type="match status" value="1"/>
</dbReference>
<organism evidence="2 3">
    <name type="scientific">Pelodictyon phaeoclathratiforme (strain DSM 5477 / BU-1)</name>
    <dbReference type="NCBI Taxonomy" id="324925"/>
    <lineage>
        <taxon>Bacteria</taxon>
        <taxon>Pseudomonadati</taxon>
        <taxon>Chlorobiota</taxon>
        <taxon>Chlorobiia</taxon>
        <taxon>Chlorobiales</taxon>
        <taxon>Chlorobiaceae</taxon>
        <taxon>Chlorobium/Pelodictyon group</taxon>
        <taxon>Pelodictyon</taxon>
    </lineage>
</organism>
<dbReference type="STRING" id="324925.Ppha_0010"/>
<dbReference type="NCBIfam" id="TIGR04490">
    <property type="entry name" value="SoxZ_true"/>
    <property type="match status" value="1"/>
</dbReference>
<keyword evidence="3" id="KW-1185">Reference proteome</keyword>
<dbReference type="SUPFAM" id="SSF81296">
    <property type="entry name" value="E set domains"/>
    <property type="match status" value="1"/>
</dbReference>
<feature type="domain" description="Sulphur oxidation protein SoxZ" evidence="1">
    <location>
        <begin position="10"/>
        <end position="98"/>
    </location>
</feature>
<gene>
    <name evidence="2" type="ordered locus">Ppha_0010</name>
</gene>
<protein>
    <submittedName>
        <fullName evidence="2">Sulphur oxidation protein SoxZ</fullName>
    </submittedName>
</protein>
<dbReference type="eggNOG" id="COG5501">
    <property type="taxonomic scope" value="Bacteria"/>
</dbReference>
<dbReference type="OrthoDB" id="9795530at2"/>